<dbReference type="GO" id="GO:0005737">
    <property type="term" value="C:cytoplasm"/>
    <property type="evidence" value="ECO:0007669"/>
    <property type="project" value="UniProtKB-SubCell"/>
</dbReference>
<feature type="binding site" evidence="13">
    <location>
        <position position="180"/>
    </location>
    <ligand>
        <name>Zn(2+)</name>
        <dbReference type="ChEBI" id="CHEBI:29105"/>
    </ligand>
</feature>
<comment type="caution">
    <text evidence="13">Lacks conserved residue(s) required for the propagation of feature annotation.</text>
</comment>
<dbReference type="PANTHER" id="PTHR43622">
    <property type="entry name" value="3-DEHYDROQUINATE SYNTHASE"/>
    <property type="match status" value="1"/>
</dbReference>
<feature type="binding site" evidence="13">
    <location>
        <begin position="126"/>
        <end position="127"/>
    </location>
    <ligand>
        <name>NAD(+)</name>
        <dbReference type="ChEBI" id="CHEBI:57540"/>
    </ligand>
</feature>
<dbReference type="InterPro" id="IPR050071">
    <property type="entry name" value="Dehydroquinate_synthase"/>
</dbReference>
<evidence type="ECO:0000256" key="2">
    <source>
        <dbReference type="ARBA" id="ARBA00001911"/>
    </source>
</evidence>
<evidence type="ECO:0000256" key="1">
    <source>
        <dbReference type="ARBA" id="ARBA00001393"/>
    </source>
</evidence>
<comment type="catalytic activity">
    <reaction evidence="1 13">
        <text>7-phospho-2-dehydro-3-deoxy-D-arabino-heptonate = 3-dehydroquinate + phosphate</text>
        <dbReference type="Rhea" id="RHEA:21968"/>
        <dbReference type="ChEBI" id="CHEBI:32364"/>
        <dbReference type="ChEBI" id="CHEBI:43474"/>
        <dbReference type="ChEBI" id="CHEBI:58394"/>
        <dbReference type="EC" id="4.2.3.4"/>
    </reaction>
</comment>
<keyword evidence="13" id="KW-0170">Cobalt</keyword>
<dbReference type="GO" id="GO:0046872">
    <property type="term" value="F:metal ion binding"/>
    <property type="evidence" value="ECO:0007669"/>
    <property type="project" value="UniProtKB-KW"/>
</dbReference>
<feature type="domain" description="Ppx/GppA phosphatase N-terminal" evidence="15">
    <location>
        <begin position="388"/>
        <end position="656"/>
    </location>
</feature>
<dbReference type="SUPFAM" id="SSF56796">
    <property type="entry name" value="Dehydroquinate synthase-like"/>
    <property type="match status" value="1"/>
</dbReference>
<feature type="binding site" evidence="13">
    <location>
        <begin position="102"/>
        <end position="106"/>
    </location>
    <ligand>
        <name>NAD(+)</name>
        <dbReference type="ChEBI" id="CHEBI:57540"/>
    </ligand>
</feature>
<evidence type="ECO:0000256" key="13">
    <source>
        <dbReference type="HAMAP-Rule" id="MF_00110"/>
    </source>
</evidence>
<dbReference type="RefSeq" id="WP_134112598.1">
    <property type="nucleotide sequence ID" value="NZ_SOBG01000002.1"/>
</dbReference>
<keyword evidence="7 13" id="KW-0479">Metal-binding</keyword>
<dbReference type="FunFam" id="3.40.50.1970:FF:000007">
    <property type="entry name" value="Pentafunctional AROM polypeptide"/>
    <property type="match status" value="1"/>
</dbReference>
<evidence type="ECO:0000256" key="12">
    <source>
        <dbReference type="ARBA" id="ARBA00023239"/>
    </source>
</evidence>
<dbReference type="Proteomes" id="UP000294678">
    <property type="component" value="Unassembled WGS sequence"/>
</dbReference>
<feature type="binding site" evidence="13">
    <location>
        <position position="260"/>
    </location>
    <ligand>
        <name>Zn(2+)</name>
        <dbReference type="ChEBI" id="CHEBI:29105"/>
    </ligand>
</feature>
<dbReference type="Pfam" id="PF01761">
    <property type="entry name" value="DHQ_synthase"/>
    <property type="match status" value="1"/>
</dbReference>
<evidence type="ECO:0000256" key="9">
    <source>
        <dbReference type="ARBA" id="ARBA00022833"/>
    </source>
</evidence>
<reference evidence="17 18" key="1">
    <citation type="submission" date="2019-03" db="EMBL/GenBank/DDBJ databases">
        <title>Genomic Encyclopedia of Type Strains, Phase IV (KMG-IV): sequencing the most valuable type-strain genomes for metagenomic binning, comparative biology and taxonomic classification.</title>
        <authorList>
            <person name="Goeker M."/>
        </authorList>
    </citation>
    <scope>NUCLEOTIDE SEQUENCE [LARGE SCALE GENOMIC DNA]</scope>
    <source>
        <strain evidence="17 18">DSM 100055</strain>
    </source>
</reference>
<dbReference type="CDD" id="cd08195">
    <property type="entry name" value="DHQS"/>
    <property type="match status" value="1"/>
</dbReference>
<dbReference type="Pfam" id="PF02541">
    <property type="entry name" value="Ppx-GppA"/>
    <property type="match status" value="1"/>
</dbReference>
<evidence type="ECO:0000256" key="8">
    <source>
        <dbReference type="ARBA" id="ARBA00022741"/>
    </source>
</evidence>
<dbReference type="GO" id="GO:0003856">
    <property type="term" value="F:3-dehydroquinate synthase activity"/>
    <property type="evidence" value="ECO:0007669"/>
    <property type="project" value="UniProtKB-UniRule"/>
</dbReference>
<dbReference type="NCBIfam" id="TIGR01357">
    <property type="entry name" value="aroB"/>
    <property type="match status" value="1"/>
</dbReference>
<dbReference type="GO" id="GO:0009073">
    <property type="term" value="P:aromatic amino acid family biosynthetic process"/>
    <property type="evidence" value="ECO:0007669"/>
    <property type="project" value="UniProtKB-KW"/>
</dbReference>
<organism evidence="17 18">
    <name type="scientific">Hypnocyclicus thermotrophus</name>
    <dbReference type="NCBI Taxonomy" id="1627895"/>
    <lineage>
        <taxon>Bacteria</taxon>
        <taxon>Fusobacteriati</taxon>
        <taxon>Fusobacteriota</taxon>
        <taxon>Fusobacteriia</taxon>
        <taxon>Fusobacteriales</taxon>
        <taxon>Fusobacteriaceae</taxon>
        <taxon>Hypnocyclicus</taxon>
    </lineage>
</organism>
<feature type="domain" description="3-dehydroquinate synthase N-terminal" evidence="14">
    <location>
        <begin position="64"/>
        <end position="175"/>
    </location>
</feature>
<dbReference type="CDD" id="cd24054">
    <property type="entry name" value="ASKHA_NBD_AaPPX-GppA_MtPPX2-like"/>
    <property type="match status" value="1"/>
</dbReference>
<dbReference type="InterPro" id="IPR056179">
    <property type="entry name" value="DHQS_C"/>
</dbReference>
<dbReference type="GO" id="GO:0009423">
    <property type="term" value="P:chorismate biosynthetic process"/>
    <property type="evidence" value="ECO:0007669"/>
    <property type="project" value="UniProtKB-UniRule"/>
</dbReference>
<keyword evidence="9 13" id="KW-0862">Zinc</keyword>
<evidence type="ECO:0000259" key="15">
    <source>
        <dbReference type="Pfam" id="PF02541"/>
    </source>
</evidence>
<feature type="domain" description="3-dehydroquinate synthase C-terminal" evidence="16">
    <location>
        <begin position="177"/>
        <end position="320"/>
    </location>
</feature>
<sequence>MEKLRVDLKEKSYDILMGENIFNEINNYINDYKKILIITNTTVGPLYLEKFLNSFKKKDNIFTFTIEDGEEYKKLDTVLPIYDFMLENNFNRKSLIISLGGGVVCDLSGYVAATFMRGIDFIQVPTTLLSQVDASIGGKVAVNYKAKNIIGSFYQPKLVLVDISVLKTLETREIKSGLGEIIKMAATFNKEFYDFIFKNYEKINNFDKDTFIKMIFHSCQTKAAVVSKDEKENGIRAALNYGHSYGHVIEKITNYKVYTHGEAVILGMNFVNKLGYELGLVEKEVVDKQIELFQKLNMSYLVPKYDFETMIKIFKKDKKNKSEKLRLVICPKLGTVKFIDLEIEKLKELYDKITDTKLRAIIDIGTNSVRLFIAELYNGYINKKYLKLMEITRLGEDVDKNGFLKDSAIERTIEVLKNYKYIIDKYKISDVKSCATSATRDSSNKNIFISRVKNEVGLNIKCISGEQEGIYCFNGILSEIKDNKKFIAIDIGGGSTEIIIGTKDNISFIKSFNFGSVRIKEKFFKNDKYKENIAKMKNFVYNMLDQTKLKYFNFDEYELVGVAGTVTTQVSVLKGLKEYDTKEIHNYLLNIKDIENNLELFMSKSIDERKKIVGLHPKRAEVIVAGTLILKILLKYFNKRVILVSENDILEGIMISK</sequence>
<dbReference type="SUPFAM" id="SSF53067">
    <property type="entry name" value="Actin-like ATPase domain"/>
    <property type="match status" value="2"/>
</dbReference>
<dbReference type="EC" id="4.2.3.4" evidence="5 13"/>
<dbReference type="Pfam" id="PF24621">
    <property type="entry name" value="DHQS_C"/>
    <property type="match status" value="1"/>
</dbReference>
<evidence type="ECO:0000259" key="14">
    <source>
        <dbReference type="Pfam" id="PF01761"/>
    </source>
</evidence>
<keyword evidence="12 13" id="KW-0456">Lyase</keyword>
<evidence type="ECO:0000313" key="18">
    <source>
        <dbReference type="Proteomes" id="UP000294678"/>
    </source>
</evidence>
<feature type="binding site" evidence="13">
    <location>
        <begin position="68"/>
        <end position="73"/>
    </location>
    <ligand>
        <name>NAD(+)</name>
        <dbReference type="ChEBI" id="CHEBI:57540"/>
    </ligand>
</feature>
<dbReference type="InterPro" id="IPR016037">
    <property type="entry name" value="DHQ_synth_AroB"/>
</dbReference>
<dbReference type="Gene3D" id="3.30.420.40">
    <property type="match status" value="1"/>
</dbReference>
<feature type="binding site" evidence="13">
    <location>
        <position position="147"/>
    </location>
    <ligand>
        <name>NAD(+)</name>
        <dbReference type="ChEBI" id="CHEBI:57540"/>
    </ligand>
</feature>
<evidence type="ECO:0000313" key="17">
    <source>
        <dbReference type="EMBL" id="TDT72012.1"/>
    </source>
</evidence>
<dbReference type="AlphaFoldDB" id="A0AA46I647"/>
<evidence type="ECO:0000256" key="5">
    <source>
        <dbReference type="ARBA" id="ARBA00013031"/>
    </source>
</evidence>
<feature type="binding site" evidence="13">
    <location>
        <position position="139"/>
    </location>
    <ligand>
        <name>NAD(+)</name>
        <dbReference type="ChEBI" id="CHEBI:57540"/>
    </ligand>
</feature>
<name>A0AA46I647_9FUSO</name>
<evidence type="ECO:0000256" key="3">
    <source>
        <dbReference type="ARBA" id="ARBA00001947"/>
    </source>
</evidence>
<keyword evidence="8 13" id="KW-0547">Nucleotide-binding</keyword>
<evidence type="ECO:0000259" key="16">
    <source>
        <dbReference type="Pfam" id="PF24621"/>
    </source>
</evidence>
<evidence type="ECO:0000256" key="4">
    <source>
        <dbReference type="ARBA" id="ARBA00004661"/>
    </source>
</evidence>
<dbReference type="EMBL" id="SOBG01000002">
    <property type="protein sequence ID" value="TDT72012.1"/>
    <property type="molecule type" value="Genomic_DNA"/>
</dbReference>
<comment type="caution">
    <text evidence="17">The sequence shown here is derived from an EMBL/GenBank/DDBJ whole genome shotgun (WGS) entry which is preliminary data.</text>
</comment>
<accession>A0AA46I647</accession>
<keyword evidence="10 13" id="KW-0520">NAD</keyword>
<gene>
    <name evidence="13" type="primary">aroB</name>
    <name evidence="17" type="ORF">EV215_0707</name>
</gene>
<evidence type="ECO:0000256" key="10">
    <source>
        <dbReference type="ARBA" id="ARBA00023027"/>
    </source>
</evidence>
<comment type="subcellular location">
    <subcellularLocation>
        <location evidence="13">Cytoplasm</location>
    </subcellularLocation>
</comment>
<dbReference type="Gene3D" id="1.20.1090.10">
    <property type="entry name" value="Dehydroquinate synthase-like - alpha domain"/>
    <property type="match status" value="1"/>
</dbReference>
<feature type="binding site" evidence="13">
    <location>
        <position position="243"/>
    </location>
    <ligand>
        <name>Zn(2+)</name>
        <dbReference type="ChEBI" id="CHEBI:29105"/>
    </ligand>
</feature>
<comment type="cofactor">
    <cofactor evidence="2 13">
        <name>NAD(+)</name>
        <dbReference type="ChEBI" id="CHEBI:57540"/>
    </cofactor>
</comment>
<dbReference type="InterPro" id="IPR003695">
    <property type="entry name" value="Ppx_GppA_N"/>
</dbReference>
<dbReference type="GO" id="GO:0008652">
    <property type="term" value="P:amino acid biosynthetic process"/>
    <property type="evidence" value="ECO:0007669"/>
    <property type="project" value="UniProtKB-KW"/>
</dbReference>
<protein>
    <recommendedName>
        <fullName evidence="5 13">3-dehydroquinate synthase</fullName>
        <shortName evidence="13">DHQS</shortName>
        <ecNumber evidence="5 13">4.2.3.4</ecNumber>
    </recommendedName>
</protein>
<comment type="cofactor">
    <cofactor evidence="3">
        <name>Zn(2+)</name>
        <dbReference type="ChEBI" id="CHEBI:29105"/>
    </cofactor>
</comment>
<dbReference type="InterPro" id="IPR030960">
    <property type="entry name" value="DHQS/DOIS_N"/>
</dbReference>
<dbReference type="PANTHER" id="PTHR43622:SF7">
    <property type="entry name" value="3-DEHYDROQUINATE SYNTHASE, CHLOROPLASTIC"/>
    <property type="match status" value="1"/>
</dbReference>
<evidence type="ECO:0000256" key="7">
    <source>
        <dbReference type="ARBA" id="ARBA00022723"/>
    </source>
</evidence>
<comment type="cofactor">
    <cofactor evidence="13">
        <name>Co(2+)</name>
        <dbReference type="ChEBI" id="CHEBI:48828"/>
    </cofactor>
    <cofactor evidence="13">
        <name>Zn(2+)</name>
        <dbReference type="ChEBI" id="CHEBI:29105"/>
    </cofactor>
    <text evidence="13">Binds 1 divalent metal cation per subunit. Can use either Co(2+) or Zn(2+).</text>
</comment>
<proteinExistence type="inferred from homology"/>
<dbReference type="InterPro" id="IPR043129">
    <property type="entry name" value="ATPase_NBD"/>
</dbReference>
<keyword evidence="18" id="KW-1185">Reference proteome</keyword>
<comment type="pathway">
    <text evidence="4 13">Metabolic intermediate biosynthesis; chorismate biosynthesis; chorismate from D-erythrose 4-phosphate and phosphoenolpyruvate: step 2/7.</text>
</comment>
<keyword evidence="11 13" id="KW-0057">Aromatic amino acid biosynthesis</keyword>
<keyword evidence="13" id="KW-0963">Cytoplasm</keyword>
<dbReference type="HAMAP" id="MF_00110">
    <property type="entry name" value="DHQ_synthase"/>
    <property type="match status" value="1"/>
</dbReference>
<dbReference type="Gene3D" id="3.30.420.150">
    <property type="entry name" value="Exopolyphosphatase. Domain 2"/>
    <property type="match status" value="1"/>
</dbReference>
<keyword evidence="6 13" id="KW-0028">Amino-acid biosynthesis</keyword>
<comment type="function">
    <text evidence="13">Catalyzes the conversion of 3-deoxy-D-arabino-heptulosonate 7-phosphate (DAHP) to dehydroquinate (DHQ).</text>
</comment>
<comment type="similarity">
    <text evidence="13">Belongs to the sugar phosphate cyclases superfamily. Dehydroquinate synthase family.</text>
</comment>
<evidence type="ECO:0000256" key="6">
    <source>
        <dbReference type="ARBA" id="ARBA00022605"/>
    </source>
</evidence>
<dbReference type="Gene3D" id="3.40.50.1970">
    <property type="match status" value="1"/>
</dbReference>
<dbReference type="GO" id="GO:0000166">
    <property type="term" value="F:nucleotide binding"/>
    <property type="evidence" value="ECO:0007669"/>
    <property type="project" value="UniProtKB-KW"/>
</dbReference>
<evidence type="ECO:0000256" key="11">
    <source>
        <dbReference type="ARBA" id="ARBA00023141"/>
    </source>
</evidence>